<dbReference type="Pfam" id="PF04055">
    <property type="entry name" value="Radical_SAM"/>
    <property type="match status" value="2"/>
</dbReference>
<sequence length="841" mass="95916">MLSTARHHLSHRLLKSTAISTLKFHSLPISTESSPFTWQQSTEDDQKQYVAEDVFRAGMRHHHICNTAFPIAHNTTIRPYRVKRLRDQQDIQAAYYGAYGSLPEMMLYAHVPFCQTRCQFCEYTVVNPKQGKNVDIQTNYFSALYTELDMYANLLNTKAKKLVGFDIGGGTPSMAKIEHIQKLMEHVESKFQTNWNLTEVSIETTPKIAAAEPEKMKAYYDMGIRRISMGLQTTDFRQAKDMNRDDANASTDYIYQAVTNIRNAGFKSFNIDLMYGFPLRASRTDDPWVKTVQDTIDLQPEHITLYRMRYKGTLMAHLADRVKLDQINRQEGQSRQLLNQSGYIGLTGKNTFSRVQGNSGCSDYLDKRVRKAIPYIGIGLGAQSFSHHTLSYNLGAVTKKLQQYIRSVELNRIPVQDLYHLSREAAIAKMASVSFYYGGIDLIAFEDCFKTSLQELFPTEFKFVTDHGLMIHNQGEQRLQMTSLGKQCFGGVVALFYSPAVKNHILHLQGGEQFLVDPVQALKEGQSPFQPIPDATIPVRRRAVATNVSQPKPSAPLTTSTLTLQQSQQSLNQIRRSFSSLARVDTSKPFEFGNILFSGSCNQKCPFCIGHQLIETSNNLRKETLENLDEFISLMKKSQTSKIILTGTRTDPQLYKYEDKLVNRLRQNLPNVHISLHTNGLLAIPKMKTFRMYDSCTISINSFHPPTYYKLHGVKQMPNLKAILKEASNVPIKLSCILTEDNIYQIEEYLQIAKQLGIRRIALRHIYGDDRRWPIQAFQNKQPIKYHQNNPVYDFDGLQVTHWIFDKTSGRSLNLFSDGTLSDEYLLTKAPNQSIAKHINS</sequence>
<dbReference type="InterPro" id="IPR013785">
    <property type="entry name" value="Aldolase_TIM"/>
</dbReference>
<evidence type="ECO:0000313" key="6">
    <source>
        <dbReference type="EMBL" id="CAF1211636.1"/>
    </source>
</evidence>
<dbReference type="SMART" id="SM00729">
    <property type="entry name" value="Elp3"/>
    <property type="match status" value="1"/>
</dbReference>
<dbReference type="GO" id="GO:0051539">
    <property type="term" value="F:4 iron, 4 sulfur cluster binding"/>
    <property type="evidence" value="ECO:0007669"/>
    <property type="project" value="TreeGrafter"/>
</dbReference>
<dbReference type="SUPFAM" id="SSF102114">
    <property type="entry name" value="Radical SAM enzymes"/>
    <property type="match status" value="2"/>
</dbReference>
<dbReference type="GO" id="GO:0046872">
    <property type="term" value="F:metal ion binding"/>
    <property type="evidence" value="ECO:0007669"/>
    <property type="project" value="UniProtKB-KW"/>
</dbReference>
<gene>
    <name evidence="6" type="ORF">KQP761_LOCUS362</name>
    <name evidence="7" type="ORF">MBJ925_LOCUS1359</name>
</gene>
<dbReference type="AlphaFoldDB" id="A0A814X5J4"/>
<organism evidence="6 8">
    <name type="scientific">Rotaria magnacalcarata</name>
    <dbReference type="NCBI Taxonomy" id="392030"/>
    <lineage>
        <taxon>Eukaryota</taxon>
        <taxon>Metazoa</taxon>
        <taxon>Spiralia</taxon>
        <taxon>Gnathifera</taxon>
        <taxon>Rotifera</taxon>
        <taxon>Eurotatoria</taxon>
        <taxon>Bdelloidea</taxon>
        <taxon>Philodinida</taxon>
        <taxon>Philodinidae</taxon>
        <taxon>Rotaria</taxon>
    </lineage>
</organism>
<dbReference type="GO" id="GO:0005737">
    <property type="term" value="C:cytoplasm"/>
    <property type="evidence" value="ECO:0007669"/>
    <property type="project" value="TreeGrafter"/>
</dbReference>
<dbReference type="InterPro" id="IPR023404">
    <property type="entry name" value="rSAM_horseshoe"/>
</dbReference>
<dbReference type="InterPro" id="IPR006638">
    <property type="entry name" value="Elp3/MiaA/NifB-like_rSAM"/>
</dbReference>
<dbReference type="Gene3D" id="3.20.20.70">
    <property type="entry name" value="Aldolase class I"/>
    <property type="match status" value="1"/>
</dbReference>
<protein>
    <recommendedName>
        <fullName evidence="5">Radical SAM core domain-containing protein</fullName>
    </recommendedName>
</protein>
<keyword evidence="3" id="KW-0408">Iron</keyword>
<comment type="caution">
    <text evidence="6">The sequence shown here is derived from an EMBL/GenBank/DDBJ whole genome shotgun (WGS) entry which is preliminary data.</text>
</comment>
<keyword evidence="4" id="KW-0411">Iron-sulfur</keyword>
<evidence type="ECO:0000313" key="8">
    <source>
        <dbReference type="Proteomes" id="UP000663834"/>
    </source>
</evidence>
<feature type="domain" description="Radical SAM core" evidence="5">
    <location>
        <begin position="99"/>
        <end position="347"/>
    </location>
</feature>
<accession>A0A814X5J4</accession>
<dbReference type="EMBL" id="CAJNRE010000086">
    <property type="protein sequence ID" value="CAF1917075.1"/>
    <property type="molecule type" value="Genomic_DNA"/>
</dbReference>
<dbReference type="InterPro" id="IPR007197">
    <property type="entry name" value="rSAM"/>
</dbReference>
<dbReference type="PANTHER" id="PTHR13932">
    <property type="entry name" value="COPROPORPHYRINIGEN III OXIDASE"/>
    <property type="match status" value="1"/>
</dbReference>
<dbReference type="SFLD" id="SFLDG01065">
    <property type="entry name" value="anaerobic_coproporphyrinogen-I"/>
    <property type="match status" value="1"/>
</dbReference>
<dbReference type="PROSITE" id="PS51918">
    <property type="entry name" value="RADICAL_SAM"/>
    <property type="match status" value="1"/>
</dbReference>
<proteinExistence type="predicted"/>
<reference evidence="6" key="1">
    <citation type="submission" date="2021-02" db="EMBL/GenBank/DDBJ databases">
        <authorList>
            <person name="Nowell W R."/>
        </authorList>
    </citation>
    <scope>NUCLEOTIDE SEQUENCE</scope>
</reference>
<dbReference type="Proteomes" id="UP000663824">
    <property type="component" value="Unassembled WGS sequence"/>
</dbReference>
<evidence type="ECO:0000256" key="1">
    <source>
        <dbReference type="ARBA" id="ARBA00022691"/>
    </source>
</evidence>
<dbReference type="Gene3D" id="3.80.30.20">
    <property type="entry name" value="tm_1862 like domain"/>
    <property type="match status" value="1"/>
</dbReference>
<dbReference type="CDD" id="cd01335">
    <property type="entry name" value="Radical_SAM"/>
    <property type="match status" value="1"/>
</dbReference>
<keyword evidence="2" id="KW-0479">Metal-binding</keyword>
<dbReference type="InterPro" id="IPR034505">
    <property type="entry name" value="Coproporphyrinogen-III_oxidase"/>
</dbReference>
<dbReference type="Proteomes" id="UP000663834">
    <property type="component" value="Unassembled WGS sequence"/>
</dbReference>
<dbReference type="GO" id="GO:0006779">
    <property type="term" value="P:porphyrin-containing compound biosynthetic process"/>
    <property type="evidence" value="ECO:0007669"/>
    <property type="project" value="TreeGrafter"/>
</dbReference>
<evidence type="ECO:0000256" key="2">
    <source>
        <dbReference type="ARBA" id="ARBA00022723"/>
    </source>
</evidence>
<keyword evidence="1" id="KW-0949">S-adenosyl-L-methionine</keyword>
<dbReference type="GO" id="GO:0003824">
    <property type="term" value="F:catalytic activity"/>
    <property type="evidence" value="ECO:0007669"/>
    <property type="project" value="InterPro"/>
</dbReference>
<evidence type="ECO:0000313" key="7">
    <source>
        <dbReference type="EMBL" id="CAF1917075.1"/>
    </source>
</evidence>
<dbReference type="InterPro" id="IPR058240">
    <property type="entry name" value="rSAM_sf"/>
</dbReference>
<dbReference type="PANTHER" id="PTHR13932:SF5">
    <property type="entry name" value="RADICAL S-ADENOSYL METHIONINE DOMAIN-CONTAINING PROTEIN 1, MITOCHONDRIAL"/>
    <property type="match status" value="1"/>
</dbReference>
<dbReference type="OrthoDB" id="431409at2759"/>
<dbReference type="SFLD" id="SFLDS00029">
    <property type="entry name" value="Radical_SAM"/>
    <property type="match status" value="2"/>
</dbReference>
<dbReference type="EMBL" id="CAJNOW010000028">
    <property type="protein sequence ID" value="CAF1211636.1"/>
    <property type="molecule type" value="Genomic_DNA"/>
</dbReference>
<name>A0A814X5J4_9BILA</name>
<evidence type="ECO:0000256" key="4">
    <source>
        <dbReference type="ARBA" id="ARBA00023014"/>
    </source>
</evidence>
<evidence type="ECO:0000259" key="5">
    <source>
        <dbReference type="PROSITE" id="PS51918"/>
    </source>
</evidence>
<evidence type="ECO:0000256" key="3">
    <source>
        <dbReference type="ARBA" id="ARBA00023004"/>
    </source>
</evidence>